<dbReference type="PANTHER" id="PTHR18968">
    <property type="entry name" value="THIAMINE PYROPHOSPHATE ENZYMES"/>
    <property type="match status" value="1"/>
</dbReference>
<evidence type="ECO:0000256" key="1">
    <source>
        <dbReference type="ARBA" id="ARBA00007812"/>
    </source>
</evidence>
<dbReference type="Pfam" id="PF02776">
    <property type="entry name" value="TPP_enzyme_N"/>
    <property type="match status" value="1"/>
</dbReference>
<evidence type="ECO:0000256" key="2">
    <source>
        <dbReference type="ARBA" id="ARBA00023052"/>
    </source>
</evidence>
<dbReference type="GO" id="GO:0003984">
    <property type="term" value="F:acetolactate synthase activity"/>
    <property type="evidence" value="ECO:0007669"/>
    <property type="project" value="UniProtKB-EC"/>
</dbReference>
<gene>
    <name evidence="5" type="ORF">GGR90_001163</name>
</gene>
<dbReference type="NCBIfam" id="NF005760">
    <property type="entry name" value="PRK07586.1"/>
    <property type="match status" value="1"/>
</dbReference>
<dbReference type="Proteomes" id="UP000535078">
    <property type="component" value="Unassembled WGS sequence"/>
</dbReference>
<comment type="similarity">
    <text evidence="1">Belongs to the TPP enzyme family.</text>
</comment>
<protein>
    <submittedName>
        <fullName evidence="5">Acetolactate synthase-1/2/3 large subunit</fullName>
        <ecNumber evidence="5">2.2.1.6</ecNumber>
    </submittedName>
</protein>
<dbReference type="CDD" id="cd07035">
    <property type="entry name" value="TPP_PYR_POX_like"/>
    <property type="match status" value="1"/>
</dbReference>
<dbReference type="SUPFAM" id="SSF52518">
    <property type="entry name" value="Thiamin diphosphate-binding fold (THDP-binding)"/>
    <property type="match status" value="2"/>
</dbReference>
<reference evidence="5 6" key="1">
    <citation type="submission" date="2020-03" db="EMBL/GenBank/DDBJ databases">
        <title>Genomic Encyclopedia of Type Strains, Phase IV (KMG-IV): sequencing the most valuable type-strain genomes for metagenomic binning, comparative biology and taxonomic classification.</title>
        <authorList>
            <person name="Goeker M."/>
        </authorList>
    </citation>
    <scope>NUCLEOTIDE SEQUENCE [LARGE SCALE GENOMIC DNA]</scope>
    <source>
        <strain evidence="5 6">DSM 25229</strain>
    </source>
</reference>
<sequence>MNGARALLETLKASGVEVCFANPGTSEMQLVAALDEVDGIRAVLGLFEGVVTGAADGYGRMADKPAVTLLHLGPGLANGLANLHNARRGGSPIVNLVGDHADYHLYLNSPLTSDIEGLARPVSDWVHRATSADDLAEAGAAAVAIAHEGAGRIATVIVPANHAWSGDAISAPPRPTDARATVAPDVIERAADALRNARMPCLFVGGRALREDAMLAAGRVATATGARIVCETFATRHQRGAGRVAVEKLPYFGEEAQAFLAEFDAIVYCGADAPVSFFAYPGKPSILAPDTALSVRLASKRQNHLHALSALADALGAPAETDRLQRAGTPPVEEGKLTPVNAGAIIAEMLPDDAIVSDEGATSSFAAFAQSAGAARHDWLQLTGGAIGQGLPVAIGAAIACPNRKVIALQADGSAMYTNQALWTMARERLDIVTILFNNRSYAILNIEMTRVGAQTPGPKAKAMLNLREPDIQWRTLAESMGVEATTATTTEEFRASLGRALARKGPVLIEAMI</sequence>
<dbReference type="InterPro" id="IPR011766">
    <property type="entry name" value="TPP_enzyme_TPP-bd"/>
</dbReference>
<dbReference type="AlphaFoldDB" id="A0A7X6B8H4"/>
<dbReference type="EC" id="2.2.1.6" evidence="5"/>
<evidence type="ECO:0000259" key="3">
    <source>
        <dbReference type="Pfam" id="PF02775"/>
    </source>
</evidence>
<dbReference type="InterPro" id="IPR045229">
    <property type="entry name" value="TPP_enz"/>
</dbReference>
<dbReference type="Pfam" id="PF02775">
    <property type="entry name" value="TPP_enzyme_C"/>
    <property type="match status" value="1"/>
</dbReference>
<feature type="domain" description="Thiamine pyrophosphate enzyme TPP-binding" evidence="3">
    <location>
        <begin position="377"/>
        <end position="511"/>
    </location>
</feature>
<feature type="domain" description="Thiamine pyrophosphate enzyme N-terminal TPP-binding" evidence="4">
    <location>
        <begin position="1"/>
        <end position="105"/>
    </location>
</feature>
<dbReference type="EMBL" id="JAATIT010000001">
    <property type="protein sequence ID" value="NJB89011.1"/>
    <property type="molecule type" value="Genomic_DNA"/>
</dbReference>
<organism evidence="5 6">
    <name type="scientific">Sphingopyxis italica</name>
    <dbReference type="NCBI Taxonomy" id="1129133"/>
    <lineage>
        <taxon>Bacteria</taxon>
        <taxon>Pseudomonadati</taxon>
        <taxon>Pseudomonadota</taxon>
        <taxon>Alphaproteobacteria</taxon>
        <taxon>Sphingomonadales</taxon>
        <taxon>Sphingomonadaceae</taxon>
        <taxon>Sphingopyxis</taxon>
    </lineage>
</organism>
<keyword evidence="2" id="KW-0786">Thiamine pyrophosphate</keyword>
<evidence type="ECO:0000259" key="4">
    <source>
        <dbReference type="Pfam" id="PF02776"/>
    </source>
</evidence>
<comment type="caution">
    <text evidence="5">The sequence shown here is derived from an EMBL/GenBank/DDBJ whole genome shotgun (WGS) entry which is preliminary data.</text>
</comment>
<dbReference type="RefSeq" id="WP_167920150.1">
    <property type="nucleotide sequence ID" value="NZ_JAATIT010000001.1"/>
</dbReference>
<dbReference type="PANTHER" id="PTHR18968:SF86">
    <property type="entry name" value="ACETOLACTATE SYNTHASE LARGE SUBUNIT ILVX-RELATED"/>
    <property type="match status" value="1"/>
</dbReference>
<dbReference type="Gene3D" id="3.40.50.1220">
    <property type="entry name" value="TPP-binding domain"/>
    <property type="match status" value="1"/>
</dbReference>
<accession>A0A7X6B8H4</accession>
<evidence type="ECO:0000313" key="6">
    <source>
        <dbReference type="Proteomes" id="UP000535078"/>
    </source>
</evidence>
<dbReference type="GO" id="GO:0030976">
    <property type="term" value="F:thiamine pyrophosphate binding"/>
    <property type="evidence" value="ECO:0007669"/>
    <property type="project" value="InterPro"/>
</dbReference>
<dbReference type="InterPro" id="IPR012001">
    <property type="entry name" value="Thiamin_PyroP_enz_TPP-bd_dom"/>
</dbReference>
<dbReference type="GO" id="GO:0050660">
    <property type="term" value="F:flavin adenine dinucleotide binding"/>
    <property type="evidence" value="ECO:0007669"/>
    <property type="project" value="TreeGrafter"/>
</dbReference>
<dbReference type="InterPro" id="IPR029035">
    <property type="entry name" value="DHS-like_NAD/FAD-binding_dom"/>
</dbReference>
<dbReference type="InterPro" id="IPR029061">
    <property type="entry name" value="THDP-binding"/>
</dbReference>
<name>A0A7X6B8H4_9SPHN</name>
<keyword evidence="6" id="KW-1185">Reference proteome</keyword>
<dbReference type="Gene3D" id="3.40.50.970">
    <property type="match status" value="2"/>
</dbReference>
<dbReference type="SUPFAM" id="SSF52467">
    <property type="entry name" value="DHS-like NAD/FAD-binding domain"/>
    <property type="match status" value="1"/>
</dbReference>
<evidence type="ECO:0000313" key="5">
    <source>
        <dbReference type="EMBL" id="NJB89011.1"/>
    </source>
</evidence>
<keyword evidence="5" id="KW-0808">Transferase</keyword>
<proteinExistence type="inferred from homology"/>
<dbReference type="CDD" id="cd02002">
    <property type="entry name" value="TPP_BFDC"/>
    <property type="match status" value="1"/>
</dbReference>
<dbReference type="GO" id="GO:0044281">
    <property type="term" value="P:small molecule metabolic process"/>
    <property type="evidence" value="ECO:0007669"/>
    <property type="project" value="UniProtKB-ARBA"/>
</dbReference>